<proteinExistence type="predicted"/>
<dbReference type="EMBL" id="UOFA01000020">
    <property type="protein sequence ID" value="VAW43725.1"/>
    <property type="molecule type" value="Genomic_DNA"/>
</dbReference>
<evidence type="ECO:0000313" key="1">
    <source>
        <dbReference type="EMBL" id="VAW43725.1"/>
    </source>
</evidence>
<protein>
    <recommendedName>
        <fullName evidence="2">DUF4252 domain-containing protein</fullName>
    </recommendedName>
</protein>
<name>A0A3B0VJL3_9ZZZZ</name>
<evidence type="ECO:0008006" key="2">
    <source>
        <dbReference type="Google" id="ProtNLM"/>
    </source>
</evidence>
<dbReference type="InterPro" id="IPR025348">
    <property type="entry name" value="DUF4252"/>
</dbReference>
<reference evidence="1" key="1">
    <citation type="submission" date="2018-06" db="EMBL/GenBank/DDBJ databases">
        <authorList>
            <person name="Zhirakovskaya E."/>
        </authorList>
    </citation>
    <scope>NUCLEOTIDE SEQUENCE</scope>
</reference>
<gene>
    <name evidence="1" type="ORF">MNBD_GAMMA02-1009</name>
</gene>
<sequence length="173" mass="18749">MKKILLLTSLLILASQVKAEDVLQKLQSMIGVEPSVEINLGSAMLSLLSGMTSEEKQVSDVMKNLTEISVRVYDLDDGDFKGDLKQIKSFINSVAGEMKALGMEQLAAIREDDSTVYIMAEMGEGAMQGLSVIALDDDSELVVIKIGGKIMMKDLAGLMDRFDVDLSDLGVDL</sequence>
<accession>A0A3B0VJL3</accession>
<organism evidence="1">
    <name type="scientific">hydrothermal vent metagenome</name>
    <dbReference type="NCBI Taxonomy" id="652676"/>
    <lineage>
        <taxon>unclassified sequences</taxon>
        <taxon>metagenomes</taxon>
        <taxon>ecological metagenomes</taxon>
    </lineage>
</organism>
<dbReference type="Pfam" id="PF14060">
    <property type="entry name" value="DUF4252"/>
    <property type="match status" value="1"/>
</dbReference>
<dbReference type="AlphaFoldDB" id="A0A3B0VJL3"/>